<proteinExistence type="predicted"/>
<keyword evidence="3" id="KW-1185">Reference proteome</keyword>
<comment type="caution">
    <text evidence="2">The sequence shown here is derived from an EMBL/GenBank/DDBJ whole genome shotgun (WGS) entry which is preliminary data.</text>
</comment>
<gene>
    <name evidence="2" type="primary">Acey_s0058.g2905</name>
    <name evidence="2" type="ORF">Y032_0058g2905</name>
</gene>
<protein>
    <submittedName>
        <fullName evidence="2">Uncharacterized protein</fullName>
    </submittedName>
</protein>
<feature type="region of interest" description="Disordered" evidence="1">
    <location>
        <begin position="76"/>
        <end position="96"/>
    </location>
</feature>
<dbReference type="AlphaFoldDB" id="A0A016U3T1"/>
<dbReference type="Proteomes" id="UP000024635">
    <property type="component" value="Unassembled WGS sequence"/>
</dbReference>
<evidence type="ECO:0000313" key="2">
    <source>
        <dbReference type="EMBL" id="EYC09949.1"/>
    </source>
</evidence>
<name>A0A016U3T1_9BILA</name>
<accession>A0A016U3T1</accession>
<sequence length="113" mass="12911">MVTNLLPDLLSAEKFSEIRSEILSAIDIADCQYHIRFFPRIFHRRMAVHLIALRVLRTMQVDTNCVQVTLANEVNEEEPAVPELEDDQSSVYHSQSGLHWPDIMTLGRESSSS</sequence>
<feature type="compositionally biased region" description="Acidic residues" evidence="1">
    <location>
        <begin position="76"/>
        <end position="88"/>
    </location>
</feature>
<dbReference type="EMBL" id="JARK01001394">
    <property type="protein sequence ID" value="EYC09949.1"/>
    <property type="molecule type" value="Genomic_DNA"/>
</dbReference>
<evidence type="ECO:0000256" key="1">
    <source>
        <dbReference type="SAM" id="MobiDB-lite"/>
    </source>
</evidence>
<organism evidence="2 3">
    <name type="scientific">Ancylostoma ceylanicum</name>
    <dbReference type="NCBI Taxonomy" id="53326"/>
    <lineage>
        <taxon>Eukaryota</taxon>
        <taxon>Metazoa</taxon>
        <taxon>Ecdysozoa</taxon>
        <taxon>Nematoda</taxon>
        <taxon>Chromadorea</taxon>
        <taxon>Rhabditida</taxon>
        <taxon>Rhabditina</taxon>
        <taxon>Rhabditomorpha</taxon>
        <taxon>Strongyloidea</taxon>
        <taxon>Ancylostomatidae</taxon>
        <taxon>Ancylostomatinae</taxon>
        <taxon>Ancylostoma</taxon>
    </lineage>
</organism>
<reference evidence="3" key="1">
    <citation type="journal article" date="2015" name="Nat. Genet.">
        <title>The genome and transcriptome of the zoonotic hookworm Ancylostoma ceylanicum identify infection-specific gene families.</title>
        <authorList>
            <person name="Schwarz E.M."/>
            <person name="Hu Y."/>
            <person name="Antoshechkin I."/>
            <person name="Miller M.M."/>
            <person name="Sternberg P.W."/>
            <person name="Aroian R.V."/>
        </authorList>
    </citation>
    <scope>NUCLEOTIDE SEQUENCE</scope>
    <source>
        <strain evidence="3">HY135</strain>
    </source>
</reference>
<evidence type="ECO:0000313" key="3">
    <source>
        <dbReference type="Proteomes" id="UP000024635"/>
    </source>
</evidence>
<dbReference type="OrthoDB" id="2347980at2759"/>